<evidence type="ECO:0000256" key="4">
    <source>
        <dbReference type="ARBA" id="ARBA00022630"/>
    </source>
</evidence>
<keyword evidence="6 15" id="KW-0808">Transferase</keyword>
<keyword evidence="5 15" id="KW-0288">FMN</keyword>
<comment type="pathway">
    <text evidence="2 15">Cofactor biosynthesis; FAD biosynthesis; FAD from FMN: step 1/1.</text>
</comment>
<dbReference type="CDD" id="cd02064">
    <property type="entry name" value="FAD_synthetase_N"/>
    <property type="match status" value="1"/>
</dbReference>
<evidence type="ECO:0000256" key="2">
    <source>
        <dbReference type="ARBA" id="ARBA00004726"/>
    </source>
</evidence>
<sequence>MNFLNFGFSFDWRNSVLVKVKQKKTSINRCQTIYSSIDRIGKNLITISTIEQAGKTIHSPCVVTLGNFDGIHLGHQALLDRVLQVSQKTGLASCAVTYDPNPAVVLGKKPEMKNLMTFADKEEWIRQKGIDFLVVLSFNKELAEMSAESFLEEILLKQLKAKNIIIGFNHCFGKERRGNYELLKEYSERLKYSVEKMDPVFLKEIKLSSSYVRRLISEGNVKEAAHCLNRFYSVSGTVVGGHKRGRKIGFPTANVQPTNADILLPGIGVYAGFTTVAGIEYSSMINIGHNPTFGENAITLESNIFDFQKNIYDEGIKIAFTEKIRNEIKFSSVENLIAQLKQDEISARNILKTTIKEKSSRP</sequence>
<evidence type="ECO:0000256" key="15">
    <source>
        <dbReference type="PIRNR" id="PIRNR004491"/>
    </source>
</evidence>
<dbReference type="PIRSF" id="PIRSF004491">
    <property type="entry name" value="FAD_Synth"/>
    <property type="match status" value="1"/>
</dbReference>
<dbReference type="FunFam" id="2.40.30.30:FF:000003">
    <property type="entry name" value="Riboflavin biosynthesis protein"/>
    <property type="match status" value="1"/>
</dbReference>
<accession>A0A0S2IUR6</accession>
<dbReference type="InterPro" id="IPR023468">
    <property type="entry name" value="Riboflavin_kinase"/>
</dbReference>
<comment type="pathway">
    <text evidence="3 15">Cofactor biosynthesis; FMN biosynthesis; FMN from riboflavin (ATP route): step 1/1.</text>
</comment>
<dbReference type="GO" id="GO:0005524">
    <property type="term" value="F:ATP binding"/>
    <property type="evidence" value="ECO:0007669"/>
    <property type="project" value="UniProtKB-UniRule"/>
</dbReference>
<comment type="function">
    <text evidence="1">Catalyzes the phosphorylation of riboflavin to FMN followed by the adenylation of FMN to FAD.</text>
</comment>
<gene>
    <name evidence="17" type="ORF">LBBP_03199</name>
</gene>
<keyword evidence="12" id="KW-0511">Multifunctional enzyme</keyword>
<dbReference type="SMART" id="SM00904">
    <property type="entry name" value="Flavokinase"/>
    <property type="match status" value="1"/>
</dbReference>
<keyword evidence="9 15" id="KW-0418">Kinase</keyword>
<dbReference type="NCBIfam" id="NF004162">
    <property type="entry name" value="PRK05627.1-5"/>
    <property type="match status" value="1"/>
</dbReference>
<dbReference type="Pfam" id="PF06574">
    <property type="entry name" value="FAD_syn"/>
    <property type="match status" value="1"/>
</dbReference>
<evidence type="ECO:0000256" key="13">
    <source>
        <dbReference type="ARBA" id="ARBA00047880"/>
    </source>
</evidence>
<dbReference type="NCBIfam" id="NF004160">
    <property type="entry name" value="PRK05627.1-3"/>
    <property type="match status" value="1"/>
</dbReference>
<keyword evidence="10 15" id="KW-0274">FAD</keyword>
<dbReference type="AlphaFoldDB" id="A0A0S2IUR6"/>
<dbReference type="GO" id="GO:0009398">
    <property type="term" value="P:FMN biosynthetic process"/>
    <property type="evidence" value="ECO:0007669"/>
    <property type="project" value="UniProtKB-UniRule"/>
</dbReference>
<comment type="catalytic activity">
    <reaction evidence="14 15">
        <text>FMN + ATP + H(+) = FAD + diphosphate</text>
        <dbReference type="Rhea" id="RHEA:17237"/>
        <dbReference type="ChEBI" id="CHEBI:15378"/>
        <dbReference type="ChEBI" id="CHEBI:30616"/>
        <dbReference type="ChEBI" id="CHEBI:33019"/>
        <dbReference type="ChEBI" id="CHEBI:57692"/>
        <dbReference type="ChEBI" id="CHEBI:58210"/>
        <dbReference type="EC" id="2.7.7.2"/>
    </reaction>
</comment>
<dbReference type="Gene3D" id="2.40.30.30">
    <property type="entry name" value="Riboflavin kinase-like"/>
    <property type="match status" value="1"/>
</dbReference>
<dbReference type="Proteomes" id="UP000058857">
    <property type="component" value="Chromosome 1"/>
</dbReference>
<dbReference type="GO" id="GO:0008531">
    <property type="term" value="F:riboflavin kinase activity"/>
    <property type="evidence" value="ECO:0007669"/>
    <property type="project" value="UniProtKB-UniRule"/>
</dbReference>
<dbReference type="InterPro" id="IPR014729">
    <property type="entry name" value="Rossmann-like_a/b/a_fold"/>
</dbReference>
<evidence type="ECO:0000256" key="6">
    <source>
        <dbReference type="ARBA" id="ARBA00022679"/>
    </source>
</evidence>
<name>A0A0S2IUR6_LEPBO</name>
<comment type="catalytic activity">
    <reaction evidence="13 15">
        <text>riboflavin + ATP = FMN + ADP + H(+)</text>
        <dbReference type="Rhea" id="RHEA:14357"/>
        <dbReference type="ChEBI" id="CHEBI:15378"/>
        <dbReference type="ChEBI" id="CHEBI:30616"/>
        <dbReference type="ChEBI" id="CHEBI:57986"/>
        <dbReference type="ChEBI" id="CHEBI:58210"/>
        <dbReference type="ChEBI" id="CHEBI:456216"/>
        <dbReference type="EC" id="2.7.1.26"/>
    </reaction>
</comment>
<dbReference type="InterPro" id="IPR002606">
    <property type="entry name" value="Riboflavin_kinase_bac"/>
</dbReference>
<dbReference type="GO" id="GO:0006747">
    <property type="term" value="P:FAD biosynthetic process"/>
    <property type="evidence" value="ECO:0007669"/>
    <property type="project" value="UniProtKB-UniRule"/>
</dbReference>
<evidence type="ECO:0000256" key="3">
    <source>
        <dbReference type="ARBA" id="ARBA00005201"/>
    </source>
</evidence>
<dbReference type="InterPro" id="IPR015865">
    <property type="entry name" value="Riboflavin_kinase_bac/euk"/>
</dbReference>
<evidence type="ECO:0000256" key="8">
    <source>
        <dbReference type="ARBA" id="ARBA00022741"/>
    </source>
</evidence>
<dbReference type="EC" id="2.7.1.26" evidence="15"/>
<dbReference type="PATRIC" id="fig|280505.15.peg.3121"/>
<evidence type="ECO:0000256" key="11">
    <source>
        <dbReference type="ARBA" id="ARBA00022840"/>
    </source>
</evidence>
<dbReference type="PANTHER" id="PTHR22749:SF6">
    <property type="entry name" value="RIBOFLAVIN KINASE"/>
    <property type="match status" value="1"/>
</dbReference>
<proteinExistence type="inferred from homology"/>
<dbReference type="GO" id="GO:0003919">
    <property type="term" value="F:FMN adenylyltransferase activity"/>
    <property type="evidence" value="ECO:0007669"/>
    <property type="project" value="UniProtKB-UniRule"/>
</dbReference>
<evidence type="ECO:0000256" key="12">
    <source>
        <dbReference type="ARBA" id="ARBA00023268"/>
    </source>
</evidence>
<dbReference type="UniPathway" id="UPA00276">
    <property type="reaction ID" value="UER00406"/>
</dbReference>
<dbReference type="PANTHER" id="PTHR22749">
    <property type="entry name" value="RIBOFLAVIN KINASE/FMN ADENYLYLTRANSFERASE"/>
    <property type="match status" value="1"/>
</dbReference>
<evidence type="ECO:0000256" key="10">
    <source>
        <dbReference type="ARBA" id="ARBA00022827"/>
    </source>
</evidence>
<dbReference type="InterPro" id="IPR023465">
    <property type="entry name" value="Riboflavin_kinase_dom_sf"/>
</dbReference>
<keyword evidence="8 15" id="KW-0547">Nucleotide-binding</keyword>
<comment type="similarity">
    <text evidence="15">Belongs to the ribF family.</text>
</comment>
<protein>
    <recommendedName>
        <fullName evidence="15">Riboflavin biosynthesis protein</fullName>
    </recommendedName>
    <domain>
        <recommendedName>
            <fullName evidence="15">Riboflavin kinase</fullName>
            <ecNumber evidence="15">2.7.1.26</ecNumber>
        </recommendedName>
        <alternativeName>
            <fullName evidence="15">Flavokinase</fullName>
        </alternativeName>
    </domain>
    <domain>
        <recommendedName>
            <fullName evidence="15">FMN adenylyltransferase</fullName>
            <ecNumber evidence="15">2.7.7.2</ecNumber>
        </recommendedName>
        <alternativeName>
            <fullName evidence="15">FAD pyrophosphorylase</fullName>
        </alternativeName>
        <alternativeName>
            <fullName evidence="15">FAD synthase</fullName>
        </alternativeName>
    </domain>
</protein>
<evidence type="ECO:0000256" key="9">
    <source>
        <dbReference type="ARBA" id="ARBA00022777"/>
    </source>
</evidence>
<dbReference type="UniPathway" id="UPA00277">
    <property type="reaction ID" value="UER00407"/>
</dbReference>
<evidence type="ECO:0000313" key="18">
    <source>
        <dbReference type="Proteomes" id="UP000058857"/>
    </source>
</evidence>
<dbReference type="InterPro" id="IPR015864">
    <property type="entry name" value="FAD_synthase"/>
</dbReference>
<keyword evidence="7 15" id="KW-0548">Nucleotidyltransferase</keyword>
<keyword evidence="4 15" id="KW-0285">Flavoprotein</keyword>
<evidence type="ECO:0000256" key="5">
    <source>
        <dbReference type="ARBA" id="ARBA00022643"/>
    </source>
</evidence>
<evidence type="ECO:0000256" key="7">
    <source>
        <dbReference type="ARBA" id="ARBA00022695"/>
    </source>
</evidence>
<evidence type="ECO:0000313" key="17">
    <source>
        <dbReference type="EMBL" id="ALO27402.1"/>
    </source>
</evidence>
<dbReference type="NCBIfam" id="TIGR00083">
    <property type="entry name" value="ribF"/>
    <property type="match status" value="1"/>
</dbReference>
<keyword evidence="11 15" id="KW-0067">ATP-binding</keyword>
<dbReference type="SUPFAM" id="SSF52374">
    <property type="entry name" value="Nucleotidylyl transferase"/>
    <property type="match status" value="1"/>
</dbReference>
<dbReference type="SUPFAM" id="SSF82114">
    <property type="entry name" value="Riboflavin kinase-like"/>
    <property type="match status" value="1"/>
</dbReference>
<evidence type="ECO:0000256" key="1">
    <source>
        <dbReference type="ARBA" id="ARBA00002121"/>
    </source>
</evidence>
<dbReference type="Pfam" id="PF01687">
    <property type="entry name" value="Flavokinase"/>
    <property type="match status" value="1"/>
</dbReference>
<dbReference type="GO" id="GO:0009231">
    <property type="term" value="P:riboflavin biosynthetic process"/>
    <property type="evidence" value="ECO:0007669"/>
    <property type="project" value="InterPro"/>
</dbReference>
<dbReference type="EMBL" id="CP012029">
    <property type="protein sequence ID" value="ALO27402.1"/>
    <property type="molecule type" value="Genomic_DNA"/>
</dbReference>
<reference evidence="17 18" key="1">
    <citation type="journal article" date="2015" name="PLoS Negl. Trop. Dis.">
        <title>Distribution of Plasmids in Distinct Leptospira Pathogenic Species.</title>
        <authorList>
            <person name="Wang Y."/>
            <person name="Zhuang X."/>
            <person name="Zhong Y."/>
            <person name="Zhang C."/>
            <person name="Zhang Y."/>
            <person name="Zeng L."/>
            <person name="Zhu Y."/>
            <person name="He P."/>
            <person name="Dong K."/>
            <person name="Pal U."/>
            <person name="Guo X."/>
            <person name="Qin J."/>
        </authorList>
    </citation>
    <scope>NUCLEOTIDE SEQUENCE [LARGE SCALE GENOMIC DNA]</scope>
    <source>
        <strain evidence="17 18">56604</strain>
    </source>
</reference>
<feature type="domain" description="Riboflavin kinase" evidence="16">
    <location>
        <begin position="227"/>
        <end position="352"/>
    </location>
</feature>
<evidence type="ECO:0000259" key="16">
    <source>
        <dbReference type="SMART" id="SM00904"/>
    </source>
</evidence>
<evidence type="ECO:0000256" key="14">
    <source>
        <dbReference type="ARBA" id="ARBA00049494"/>
    </source>
</evidence>
<dbReference type="EC" id="2.7.7.2" evidence="15"/>
<organism evidence="17">
    <name type="scientific">Leptospira borgpetersenii serovar Ballum</name>
    <dbReference type="NCBI Taxonomy" id="280505"/>
    <lineage>
        <taxon>Bacteria</taxon>
        <taxon>Pseudomonadati</taxon>
        <taxon>Spirochaetota</taxon>
        <taxon>Spirochaetia</taxon>
        <taxon>Leptospirales</taxon>
        <taxon>Leptospiraceae</taxon>
        <taxon>Leptospira</taxon>
    </lineage>
</organism>
<dbReference type="Gene3D" id="3.40.50.620">
    <property type="entry name" value="HUPs"/>
    <property type="match status" value="1"/>
</dbReference>
<dbReference type="FunFam" id="3.40.50.620:FF:000021">
    <property type="entry name" value="Riboflavin biosynthesis protein"/>
    <property type="match status" value="1"/>
</dbReference>